<evidence type="ECO:0000256" key="6">
    <source>
        <dbReference type="ARBA" id="ARBA00022989"/>
    </source>
</evidence>
<comment type="function">
    <text evidence="9">Has a role in transport between endoplasmic reticulum and Golgi.</text>
</comment>
<protein>
    <recommendedName>
        <fullName evidence="9">Protein YIF1</fullName>
    </recommendedName>
</protein>
<comment type="similarity">
    <text evidence="1 9">Belongs to the YIF1 family.</text>
</comment>
<dbReference type="InterPro" id="IPR005578">
    <property type="entry name" value="Yif1_fam"/>
</dbReference>
<feature type="transmembrane region" description="Helical" evidence="9">
    <location>
        <begin position="182"/>
        <end position="202"/>
    </location>
</feature>
<dbReference type="Pfam" id="PF03878">
    <property type="entry name" value="YIF1"/>
    <property type="match status" value="1"/>
</dbReference>
<keyword evidence="6 9" id="KW-1133">Transmembrane helix</keyword>
<dbReference type="AlphaFoldDB" id="A0AAD9P6F8"/>
<dbReference type="PANTHER" id="PTHR14083">
    <property type="entry name" value="YIP1 INTERACTING FACTOR HOMOLOG YIF1 PROTEIN"/>
    <property type="match status" value="1"/>
</dbReference>
<organism evidence="10 11">
    <name type="scientific">Ridgeia piscesae</name>
    <name type="common">Tubeworm</name>
    <dbReference type="NCBI Taxonomy" id="27915"/>
    <lineage>
        <taxon>Eukaryota</taxon>
        <taxon>Metazoa</taxon>
        <taxon>Spiralia</taxon>
        <taxon>Lophotrochozoa</taxon>
        <taxon>Annelida</taxon>
        <taxon>Polychaeta</taxon>
        <taxon>Sedentaria</taxon>
        <taxon>Canalipalpata</taxon>
        <taxon>Sabellida</taxon>
        <taxon>Siboglinidae</taxon>
        <taxon>Ridgeia</taxon>
    </lineage>
</organism>
<keyword evidence="3 9" id="KW-0812">Transmembrane</keyword>
<name>A0AAD9P6F8_RIDPI</name>
<feature type="transmembrane region" description="Helical" evidence="9">
    <location>
        <begin position="117"/>
        <end position="136"/>
    </location>
</feature>
<keyword evidence="8 9" id="KW-0472">Membrane</keyword>
<dbReference type="GO" id="GO:0030134">
    <property type="term" value="C:COPII-coated ER to Golgi transport vesicle"/>
    <property type="evidence" value="ECO:0007669"/>
    <property type="project" value="TreeGrafter"/>
</dbReference>
<dbReference type="EMBL" id="JAODUO010000116">
    <property type="protein sequence ID" value="KAK2189010.1"/>
    <property type="molecule type" value="Genomic_DNA"/>
</dbReference>
<evidence type="ECO:0000256" key="2">
    <source>
        <dbReference type="ARBA" id="ARBA00022448"/>
    </source>
</evidence>
<reference evidence="10" key="1">
    <citation type="journal article" date="2023" name="Mol. Biol. Evol.">
        <title>Third-Generation Sequencing Reveals the Adaptive Role of the Epigenome in Three Deep-Sea Polychaetes.</title>
        <authorList>
            <person name="Perez M."/>
            <person name="Aroh O."/>
            <person name="Sun Y."/>
            <person name="Lan Y."/>
            <person name="Juniper S.K."/>
            <person name="Young C.R."/>
            <person name="Angers B."/>
            <person name="Qian P.Y."/>
        </authorList>
    </citation>
    <scope>NUCLEOTIDE SEQUENCE</scope>
    <source>
        <strain evidence="10">R07B-5</strain>
    </source>
</reference>
<dbReference type="GO" id="GO:0015031">
    <property type="term" value="P:protein transport"/>
    <property type="evidence" value="ECO:0007669"/>
    <property type="project" value="UniProtKB-KW"/>
</dbReference>
<sequence length="272" mass="30814">MSYDQSAYGQSGGYDQQYVDQGNFPQLSGQQILNDPMANIAMSYGQTLADQGTEYVHKNIEKYVSTSKLKYYFAVDTSYVGKKLGLLMFPFAHSNWSIKFDQDSPVAPRFDVNAPDLYIPAMAFVTYILMAGVVLGTQNRFTPEQLGILTSTALVWLVIEILLLLLVTYLMSVSTDLKYLDLLAYCGYKYVGMIASLAAGFLFKSMGYYIMLAWTSSTIAFFLIRSLKFAIIPYADRDSFTRGSKRRLYTLLSIALSQPFFMWWLTYHLVAK</sequence>
<evidence type="ECO:0000256" key="7">
    <source>
        <dbReference type="ARBA" id="ARBA00023034"/>
    </source>
</evidence>
<dbReference type="GO" id="GO:0000139">
    <property type="term" value="C:Golgi membrane"/>
    <property type="evidence" value="ECO:0007669"/>
    <property type="project" value="UniProtKB-SubCell"/>
</dbReference>
<evidence type="ECO:0000256" key="8">
    <source>
        <dbReference type="ARBA" id="ARBA00023136"/>
    </source>
</evidence>
<comment type="caution">
    <text evidence="10">The sequence shown here is derived from an EMBL/GenBank/DDBJ whole genome shotgun (WGS) entry which is preliminary data.</text>
</comment>
<dbReference type="GO" id="GO:0005793">
    <property type="term" value="C:endoplasmic reticulum-Golgi intermediate compartment"/>
    <property type="evidence" value="ECO:0007669"/>
    <property type="project" value="UniProtKB-UniRule"/>
</dbReference>
<keyword evidence="4 9" id="KW-0256">Endoplasmic reticulum</keyword>
<dbReference type="PANTHER" id="PTHR14083:SF0">
    <property type="entry name" value="YIP1D-INTERACTING FACTOR 1, ISOFORM C"/>
    <property type="match status" value="1"/>
</dbReference>
<keyword evidence="2 9" id="KW-0813">Transport</keyword>
<keyword evidence="7 9" id="KW-0333">Golgi apparatus</keyword>
<feature type="transmembrane region" description="Helical" evidence="9">
    <location>
        <begin position="148"/>
        <end position="170"/>
    </location>
</feature>
<evidence type="ECO:0000256" key="1">
    <source>
        <dbReference type="ARBA" id="ARBA00009727"/>
    </source>
</evidence>
<comment type="subcellular location">
    <subcellularLocation>
        <location evidence="9">Endoplasmic reticulum membrane</location>
        <topology evidence="9">Multi-pass membrane protein</topology>
    </subcellularLocation>
    <subcellularLocation>
        <location evidence="9">Golgi apparatus membrane</location>
        <topology evidence="9">Multi-pass membrane protein</topology>
    </subcellularLocation>
</comment>
<dbReference type="GO" id="GO:0005789">
    <property type="term" value="C:endoplasmic reticulum membrane"/>
    <property type="evidence" value="ECO:0007669"/>
    <property type="project" value="UniProtKB-SubCell"/>
</dbReference>
<accession>A0AAD9P6F8</accession>
<dbReference type="Proteomes" id="UP001209878">
    <property type="component" value="Unassembled WGS sequence"/>
</dbReference>
<feature type="transmembrane region" description="Helical" evidence="9">
    <location>
        <begin position="248"/>
        <end position="266"/>
    </location>
</feature>
<keyword evidence="11" id="KW-1185">Reference proteome</keyword>
<evidence type="ECO:0000256" key="9">
    <source>
        <dbReference type="RuleBase" id="RU368073"/>
    </source>
</evidence>
<feature type="transmembrane region" description="Helical" evidence="9">
    <location>
        <begin position="208"/>
        <end position="227"/>
    </location>
</feature>
<evidence type="ECO:0000313" key="11">
    <source>
        <dbReference type="Proteomes" id="UP001209878"/>
    </source>
</evidence>
<gene>
    <name evidence="10" type="ORF">NP493_110g00010</name>
</gene>
<evidence type="ECO:0000313" key="10">
    <source>
        <dbReference type="EMBL" id="KAK2189010.1"/>
    </source>
</evidence>
<dbReference type="GO" id="GO:0006888">
    <property type="term" value="P:endoplasmic reticulum to Golgi vesicle-mediated transport"/>
    <property type="evidence" value="ECO:0007669"/>
    <property type="project" value="UniProtKB-UniRule"/>
</dbReference>
<evidence type="ECO:0000256" key="3">
    <source>
        <dbReference type="ARBA" id="ARBA00022692"/>
    </source>
</evidence>
<keyword evidence="5 9" id="KW-0653">Protein transport</keyword>
<evidence type="ECO:0000256" key="5">
    <source>
        <dbReference type="ARBA" id="ARBA00022927"/>
    </source>
</evidence>
<proteinExistence type="inferred from homology"/>
<evidence type="ECO:0000256" key="4">
    <source>
        <dbReference type="ARBA" id="ARBA00022824"/>
    </source>
</evidence>